<evidence type="ECO:0000256" key="1">
    <source>
        <dbReference type="SAM" id="MobiDB-lite"/>
    </source>
</evidence>
<evidence type="ECO:0000313" key="2">
    <source>
        <dbReference type="EMBL" id="KAI9561047.1"/>
    </source>
</evidence>
<dbReference type="AlphaFoldDB" id="A0AAD5PVR8"/>
<feature type="compositionally biased region" description="Low complexity" evidence="1">
    <location>
        <begin position="1"/>
        <end position="18"/>
    </location>
</feature>
<dbReference type="Proteomes" id="UP000820818">
    <property type="component" value="Linkage Group LG3"/>
</dbReference>
<dbReference type="EMBL" id="WJBH02000003">
    <property type="protein sequence ID" value="KAI9561047.1"/>
    <property type="molecule type" value="Genomic_DNA"/>
</dbReference>
<gene>
    <name evidence="2" type="ORF">GHT06_012003</name>
</gene>
<feature type="compositionally biased region" description="Basic and acidic residues" evidence="1">
    <location>
        <begin position="49"/>
        <end position="64"/>
    </location>
</feature>
<feature type="region of interest" description="Disordered" evidence="1">
    <location>
        <begin position="1"/>
        <end position="75"/>
    </location>
</feature>
<evidence type="ECO:0000313" key="3">
    <source>
        <dbReference type="Proteomes" id="UP000820818"/>
    </source>
</evidence>
<protein>
    <submittedName>
        <fullName evidence="2">Uncharacterized protein</fullName>
    </submittedName>
</protein>
<comment type="caution">
    <text evidence="2">The sequence shown here is derived from an EMBL/GenBank/DDBJ whole genome shotgun (WGS) entry which is preliminary data.</text>
</comment>
<organism evidence="2 3">
    <name type="scientific">Daphnia sinensis</name>
    <dbReference type="NCBI Taxonomy" id="1820382"/>
    <lineage>
        <taxon>Eukaryota</taxon>
        <taxon>Metazoa</taxon>
        <taxon>Ecdysozoa</taxon>
        <taxon>Arthropoda</taxon>
        <taxon>Crustacea</taxon>
        <taxon>Branchiopoda</taxon>
        <taxon>Diplostraca</taxon>
        <taxon>Cladocera</taxon>
        <taxon>Anomopoda</taxon>
        <taxon>Daphniidae</taxon>
        <taxon>Daphnia</taxon>
        <taxon>Daphnia similis group</taxon>
    </lineage>
</organism>
<sequence>MVGNSGSKNTSTKTITSIQGNHSKENSFPDKSLNQQLGYFGHAQKKMRPSQEEKNFAGTRDESPYGRQPQRRINPAHKISRRHHIQYKRIAAGAGSRNSNVANSSSDEKRKHAILPSYAEGYVHTINFGQSRNSLGQKLRTAVKDAVVEHVIGSGYGQHESDLDCLCLGYLGYRRCSSKMVECQYTKDIPEAL</sequence>
<keyword evidence="3" id="KW-1185">Reference proteome</keyword>
<name>A0AAD5PVR8_9CRUS</name>
<proteinExistence type="predicted"/>
<accession>A0AAD5PVR8</accession>
<reference evidence="2 3" key="1">
    <citation type="submission" date="2022-05" db="EMBL/GenBank/DDBJ databases">
        <title>A multi-omics perspective on studying reproductive biology in Daphnia sinensis.</title>
        <authorList>
            <person name="Jia J."/>
        </authorList>
    </citation>
    <scope>NUCLEOTIDE SEQUENCE [LARGE SCALE GENOMIC DNA]</scope>
    <source>
        <strain evidence="2 3">WSL</strain>
    </source>
</reference>